<dbReference type="eggNOG" id="COG5519">
    <property type="taxonomic scope" value="Bacteria"/>
</dbReference>
<accession>A0A0W0YQW4</accession>
<evidence type="ECO:0000259" key="1">
    <source>
        <dbReference type="Pfam" id="PF06048"/>
    </source>
</evidence>
<evidence type="ECO:0000313" key="2">
    <source>
        <dbReference type="EMBL" id="KTD59291.1"/>
    </source>
</evidence>
<dbReference type="Pfam" id="PF06048">
    <property type="entry name" value="DUF927"/>
    <property type="match status" value="1"/>
</dbReference>
<evidence type="ECO:0000313" key="3">
    <source>
        <dbReference type="Proteomes" id="UP000054600"/>
    </source>
</evidence>
<gene>
    <name evidence="2" type="ORF">Lsha_1987</name>
</gene>
<protein>
    <submittedName>
        <fullName evidence="2">Inner membrane protein</fullName>
    </submittedName>
</protein>
<keyword evidence="3" id="KW-1185">Reference proteome</keyword>
<dbReference type="InterPro" id="IPR009270">
    <property type="entry name" value="DUF927"/>
</dbReference>
<dbReference type="Proteomes" id="UP000054600">
    <property type="component" value="Unassembled WGS sequence"/>
</dbReference>
<sequence length="442" mass="48925">MPNKTIGGNNTVRFQSEFVIQNNFIEKGTIEAWRDTVASKCKGNPVLLFSLATAFAAPLLLKAKQQYSGGAGVHIMGKSSRGKTTALQVAASIWGSPTYVRTWRATANGLEATNIILNDCLLILDEIGQSDPREIGAIVYAVANGQGKQRAKRAGGLQEAANWRTIVLSSGESTLSAHMQESGKKIKAGQEVRLLSIPVTDRLYGVFDELHGFEDSRAFADYLKQSTSSYYGMAGPEFIKKLLEDKDCLPDLYARLCNHSEFKSSDGVESRAAGIFALIAMAGEKATEYDLTGWQEGEALKAVIECFKIWRGFRGQGETETRQILEGIYQFIDRHGDSRFSELGIDRIDYKGDNVEQRPIVRDRAGYWKETLQGRIFMFNSAALQEAAIGYDLSFILRTLNDAGWIAEHDHGKRSKKIRINGHPSILYWILPVENGVSYGTS</sequence>
<comment type="caution">
    <text evidence="2">The sequence shown here is derived from an EMBL/GenBank/DDBJ whole genome shotgun (WGS) entry which is preliminary data.</text>
</comment>
<dbReference type="EMBL" id="LNYW01000049">
    <property type="protein sequence ID" value="KTD59291.1"/>
    <property type="molecule type" value="Genomic_DNA"/>
</dbReference>
<dbReference type="AlphaFoldDB" id="A0A0W0YQW4"/>
<organism evidence="2 3">
    <name type="scientific">Legionella shakespearei DSM 23087</name>
    <dbReference type="NCBI Taxonomy" id="1122169"/>
    <lineage>
        <taxon>Bacteria</taxon>
        <taxon>Pseudomonadati</taxon>
        <taxon>Pseudomonadota</taxon>
        <taxon>Gammaproteobacteria</taxon>
        <taxon>Legionellales</taxon>
        <taxon>Legionellaceae</taxon>
        <taxon>Legionella</taxon>
    </lineage>
</organism>
<reference evidence="2 3" key="1">
    <citation type="submission" date="2015-11" db="EMBL/GenBank/DDBJ databases">
        <title>Genomic analysis of 38 Legionella species identifies large and diverse effector repertoires.</title>
        <authorList>
            <person name="Burstein D."/>
            <person name="Amaro F."/>
            <person name="Zusman T."/>
            <person name="Lifshitz Z."/>
            <person name="Cohen O."/>
            <person name="Gilbert J.A."/>
            <person name="Pupko T."/>
            <person name="Shuman H.A."/>
            <person name="Segal G."/>
        </authorList>
    </citation>
    <scope>NUCLEOTIDE SEQUENCE [LARGE SCALE GENOMIC DNA]</scope>
    <source>
        <strain evidence="2 3">ATCC 49655</strain>
    </source>
</reference>
<proteinExistence type="predicted"/>
<name>A0A0W0YQW4_9GAMM</name>
<feature type="domain" description="DUF927" evidence="1">
    <location>
        <begin position="2"/>
        <end position="160"/>
    </location>
</feature>
<dbReference type="STRING" id="1122169.Lsha_1987"/>
<dbReference type="PATRIC" id="fig|1122169.6.peg.2268"/>